<protein>
    <recommendedName>
        <fullName evidence="5">DUF2339 domain-containing protein</fullName>
    </recommendedName>
</protein>
<keyword evidence="2" id="KW-0472">Membrane</keyword>
<feature type="transmembrane region" description="Helical" evidence="2">
    <location>
        <begin position="412"/>
        <end position="436"/>
    </location>
</feature>
<feature type="transmembrane region" description="Helical" evidence="2">
    <location>
        <begin position="106"/>
        <end position="125"/>
    </location>
</feature>
<feature type="transmembrane region" description="Helical" evidence="2">
    <location>
        <begin position="82"/>
        <end position="100"/>
    </location>
</feature>
<dbReference type="AlphaFoldDB" id="A0A936F4F8"/>
<keyword evidence="2" id="KW-1133">Transmembrane helix</keyword>
<evidence type="ECO:0000313" key="4">
    <source>
        <dbReference type="Proteomes" id="UP000709959"/>
    </source>
</evidence>
<feature type="transmembrane region" description="Helical" evidence="2">
    <location>
        <begin position="211"/>
        <end position="228"/>
    </location>
</feature>
<comment type="caution">
    <text evidence="3">The sequence shown here is derived from an EMBL/GenBank/DDBJ whole genome shotgun (WGS) entry which is preliminary data.</text>
</comment>
<keyword evidence="2" id="KW-0812">Transmembrane</keyword>
<evidence type="ECO:0000256" key="2">
    <source>
        <dbReference type="SAM" id="Phobius"/>
    </source>
</evidence>
<proteinExistence type="predicted"/>
<name>A0A936F4F8_9BACT</name>
<feature type="transmembrane region" description="Helical" evidence="2">
    <location>
        <begin position="358"/>
        <end position="377"/>
    </location>
</feature>
<feature type="region of interest" description="Disordered" evidence="1">
    <location>
        <begin position="52"/>
        <end position="71"/>
    </location>
</feature>
<organism evidence="3 4">
    <name type="scientific">Candidatus Geothrix odensensis</name>
    <dbReference type="NCBI Taxonomy" id="2954440"/>
    <lineage>
        <taxon>Bacteria</taxon>
        <taxon>Pseudomonadati</taxon>
        <taxon>Acidobacteriota</taxon>
        <taxon>Holophagae</taxon>
        <taxon>Holophagales</taxon>
        <taxon>Holophagaceae</taxon>
        <taxon>Geothrix</taxon>
    </lineage>
</organism>
<sequence>MSTAEVYPPERDQAKGLPSALELRLADLAETVTRLEDRVALLEGRAPERADPASAVAIERPRPTPEAPATADLPNPVRWMGLIGRTCLILGGATFIRALVDAGTVHRGWGVALGLAFAITWALLADRARQPLDAAFHALASILIAYPLLVESTARFGILEPGLAAFLLLAVTCLHGAVAWRRNLQPIIWLATLASLGSGFALMTSRRAIEPFLLVFLALGLGSLWVTYGRRWHGLRWPTALAANLGVLILTSLAAWPGGLPAAYRGISPGRATAFALALVVLYLGSFALRMLQRQRVVNAFEKIQSLLVLLVGFGGAFRVALATGSGAGVLGTGAAVAGLGCYATALRFAKDQEETRANFNFFTFLALILVLLGGAILLPQPVFGPLAAALGLGLMAAGLHLRRIVLFIQSALFLGVGAAASGLLSWSFRAFFVAGGASASLPLPGLLCLGLLTGAVAWFLLRRPSDATTRRLRPLILGLGAVAATGAGALAVRTLSAALSPGAPQADLLAALRTGVLSLLAIAMAWFGRRVPILELRWLVYPVLIVTALKFLFEDLAVGRPLTLFLGFMCFGATLMLAPRLLKAPAPKGGGDDLNASIPEVDS</sequence>
<feature type="transmembrane region" description="Helical" evidence="2">
    <location>
        <begin position="383"/>
        <end position="400"/>
    </location>
</feature>
<feature type="transmembrane region" description="Helical" evidence="2">
    <location>
        <begin position="240"/>
        <end position="260"/>
    </location>
</feature>
<reference evidence="3 4" key="1">
    <citation type="submission" date="2020-10" db="EMBL/GenBank/DDBJ databases">
        <title>Connecting structure to function with the recovery of over 1000 high-quality activated sludge metagenome-assembled genomes encoding full-length rRNA genes using long-read sequencing.</title>
        <authorList>
            <person name="Singleton C.M."/>
            <person name="Petriglieri F."/>
            <person name="Kristensen J.M."/>
            <person name="Kirkegaard R.H."/>
            <person name="Michaelsen T.Y."/>
            <person name="Andersen M.H."/>
            <person name="Karst S.M."/>
            <person name="Dueholm M.S."/>
            <person name="Nielsen P.H."/>
            <person name="Albertsen M."/>
        </authorList>
    </citation>
    <scope>NUCLEOTIDE SEQUENCE [LARGE SCALE GENOMIC DNA]</scope>
    <source>
        <strain evidence="3">OdNE_18-Q3-R46-58_MAXAC.008</strain>
    </source>
</reference>
<evidence type="ECO:0000313" key="3">
    <source>
        <dbReference type="EMBL" id="MBK8573868.1"/>
    </source>
</evidence>
<feature type="transmembrane region" description="Helical" evidence="2">
    <location>
        <begin position="474"/>
        <end position="497"/>
    </location>
</feature>
<feature type="transmembrane region" description="Helical" evidence="2">
    <location>
        <begin position="132"/>
        <end position="150"/>
    </location>
</feature>
<feature type="transmembrane region" description="Helical" evidence="2">
    <location>
        <begin position="304"/>
        <end position="322"/>
    </location>
</feature>
<feature type="transmembrane region" description="Helical" evidence="2">
    <location>
        <begin position="442"/>
        <end position="462"/>
    </location>
</feature>
<dbReference type="EMBL" id="JADKCH010000033">
    <property type="protein sequence ID" value="MBK8573868.1"/>
    <property type="molecule type" value="Genomic_DNA"/>
</dbReference>
<feature type="transmembrane region" description="Helical" evidence="2">
    <location>
        <begin position="162"/>
        <end position="180"/>
    </location>
</feature>
<evidence type="ECO:0000256" key="1">
    <source>
        <dbReference type="SAM" id="MobiDB-lite"/>
    </source>
</evidence>
<feature type="transmembrane region" description="Helical" evidence="2">
    <location>
        <begin position="187"/>
        <end position="205"/>
    </location>
</feature>
<gene>
    <name evidence="3" type="ORF">IPN91_14895</name>
</gene>
<accession>A0A936F4F8</accession>
<feature type="transmembrane region" description="Helical" evidence="2">
    <location>
        <begin position="328"/>
        <end position="346"/>
    </location>
</feature>
<feature type="transmembrane region" description="Helical" evidence="2">
    <location>
        <begin position="509"/>
        <end position="528"/>
    </location>
</feature>
<feature type="transmembrane region" description="Helical" evidence="2">
    <location>
        <begin position="560"/>
        <end position="579"/>
    </location>
</feature>
<dbReference type="Proteomes" id="UP000709959">
    <property type="component" value="Unassembled WGS sequence"/>
</dbReference>
<feature type="transmembrane region" description="Helical" evidence="2">
    <location>
        <begin position="272"/>
        <end position="292"/>
    </location>
</feature>
<evidence type="ECO:0008006" key="5">
    <source>
        <dbReference type="Google" id="ProtNLM"/>
    </source>
</evidence>